<protein>
    <submittedName>
        <fullName evidence="1">Uncharacterized protein</fullName>
    </submittedName>
</protein>
<evidence type="ECO:0000313" key="1">
    <source>
        <dbReference type="EMBL" id="KFD50389.1"/>
    </source>
</evidence>
<keyword evidence="2" id="KW-1185">Reference proteome</keyword>
<sequence length="181" mass="20181">MVRNDKIRLPPEHKPVAPPRILEKRATACLKGSANTSAALSITRTHFLTSREKKQNAEEGHAQPQAAMDEAVKASAIVEHSSHCDGQLVPQVICHEEDFQLRKIKEAFFIRHNAVINRDKGKEAWPRGATDNASVYGTEDCRFESCRGRKPTRKFIERKAFPPGWDLCKPMGAIGVLGSIK</sequence>
<accession>A0A085LZJ3</accession>
<gene>
    <name evidence="1" type="ORF">M513_08771</name>
</gene>
<name>A0A085LZJ3_9BILA</name>
<dbReference type="AlphaFoldDB" id="A0A085LZJ3"/>
<dbReference type="AntiFam" id="ANF00013">
    <property type="entry name" value="tRNA translation"/>
</dbReference>
<proteinExistence type="predicted"/>
<organism evidence="1 2">
    <name type="scientific">Trichuris suis</name>
    <name type="common">pig whipworm</name>
    <dbReference type="NCBI Taxonomy" id="68888"/>
    <lineage>
        <taxon>Eukaryota</taxon>
        <taxon>Metazoa</taxon>
        <taxon>Ecdysozoa</taxon>
        <taxon>Nematoda</taxon>
        <taxon>Enoplea</taxon>
        <taxon>Dorylaimia</taxon>
        <taxon>Trichinellida</taxon>
        <taxon>Trichuridae</taxon>
        <taxon>Trichuris</taxon>
    </lineage>
</organism>
<dbReference type="Proteomes" id="UP000030764">
    <property type="component" value="Unassembled WGS sequence"/>
</dbReference>
<reference evidence="1 2" key="1">
    <citation type="journal article" date="2014" name="Nat. Genet.">
        <title>Genome and transcriptome of the porcine whipworm Trichuris suis.</title>
        <authorList>
            <person name="Jex A.R."/>
            <person name="Nejsum P."/>
            <person name="Schwarz E.M."/>
            <person name="Hu L."/>
            <person name="Young N.D."/>
            <person name="Hall R.S."/>
            <person name="Korhonen P.K."/>
            <person name="Liao S."/>
            <person name="Thamsborg S."/>
            <person name="Xia J."/>
            <person name="Xu P."/>
            <person name="Wang S."/>
            <person name="Scheerlinck J.P."/>
            <person name="Hofmann A."/>
            <person name="Sternberg P.W."/>
            <person name="Wang J."/>
            <person name="Gasser R.B."/>
        </authorList>
    </citation>
    <scope>NUCLEOTIDE SEQUENCE [LARGE SCALE GENOMIC DNA]</scope>
    <source>
        <strain evidence="1">DCEP-RM93M</strain>
    </source>
</reference>
<evidence type="ECO:0000313" key="2">
    <source>
        <dbReference type="Proteomes" id="UP000030764"/>
    </source>
</evidence>
<dbReference type="EMBL" id="KL363254">
    <property type="protein sequence ID" value="KFD50389.1"/>
    <property type="molecule type" value="Genomic_DNA"/>
</dbReference>